<dbReference type="InterPro" id="IPR045874">
    <property type="entry name" value="LRK10/LRL21-25-like"/>
</dbReference>
<organism evidence="11 12">
    <name type="scientific">Ziziphus jujuba</name>
    <name type="common">Chinese jujube</name>
    <name type="synonym">Ziziphus sativa</name>
    <dbReference type="NCBI Taxonomy" id="326968"/>
    <lineage>
        <taxon>Eukaryota</taxon>
        <taxon>Viridiplantae</taxon>
        <taxon>Streptophyta</taxon>
        <taxon>Embryophyta</taxon>
        <taxon>Tracheophyta</taxon>
        <taxon>Spermatophyta</taxon>
        <taxon>Magnoliopsida</taxon>
        <taxon>eudicotyledons</taxon>
        <taxon>Gunneridae</taxon>
        <taxon>Pentapetalae</taxon>
        <taxon>rosids</taxon>
        <taxon>fabids</taxon>
        <taxon>Rosales</taxon>
        <taxon>Rhamnaceae</taxon>
        <taxon>Paliureae</taxon>
        <taxon>Ziziphus</taxon>
    </lineage>
</organism>
<keyword evidence="2" id="KW-0418">Kinase</keyword>
<dbReference type="InterPro" id="IPR000719">
    <property type="entry name" value="Prot_kinase_dom"/>
</dbReference>
<name>A0ABM3IHF7_ZIZJJ</name>
<dbReference type="SUPFAM" id="SSF56112">
    <property type="entry name" value="Protein kinase-like (PK-like)"/>
    <property type="match status" value="1"/>
</dbReference>
<keyword evidence="5 9" id="KW-1133">Transmembrane helix</keyword>
<keyword evidence="8" id="KW-0547">Nucleotide-binding</keyword>
<dbReference type="Pfam" id="PF14380">
    <property type="entry name" value="WAK_assoc"/>
    <property type="match status" value="1"/>
</dbReference>
<feature type="domain" description="Protein kinase" evidence="10">
    <location>
        <begin position="280"/>
        <end position="569"/>
    </location>
</feature>
<keyword evidence="2" id="KW-0808">Transferase</keyword>
<feature type="binding site" evidence="8">
    <location>
        <position position="308"/>
    </location>
    <ligand>
        <name>ATP</name>
        <dbReference type="ChEBI" id="CHEBI:30616"/>
    </ligand>
</feature>
<keyword evidence="4" id="KW-0732">Signal</keyword>
<evidence type="ECO:0000256" key="8">
    <source>
        <dbReference type="PROSITE-ProRule" id="PRU10141"/>
    </source>
</evidence>
<keyword evidence="2" id="KW-0723">Serine/threonine-protein kinase</keyword>
<evidence type="ECO:0000256" key="4">
    <source>
        <dbReference type="ARBA" id="ARBA00022729"/>
    </source>
</evidence>
<dbReference type="PROSITE" id="PS00107">
    <property type="entry name" value="PROTEIN_KINASE_ATP"/>
    <property type="match status" value="1"/>
</dbReference>
<evidence type="ECO:0000256" key="6">
    <source>
        <dbReference type="ARBA" id="ARBA00023136"/>
    </source>
</evidence>
<gene>
    <name evidence="12" type="primary">LOC125422124</name>
</gene>
<dbReference type="InterPro" id="IPR017441">
    <property type="entry name" value="Protein_kinase_ATP_BS"/>
</dbReference>
<dbReference type="Pfam" id="PF00069">
    <property type="entry name" value="Pkinase"/>
    <property type="match status" value="1"/>
</dbReference>
<evidence type="ECO:0000256" key="9">
    <source>
        <dbReference type="SAM" id="Phobius"/>
    </source>
</evidence>
<dbReference type="PROSITE" id="PS50011">
    <property type="entry name" value="PROTEIN_KINASE_DOM"/>
    <property type="match status" value="1"/>
</dbReference>
<evidence type="ECO:0000313" key="12">
    <source>
        <dbReference type="RefSeq" id="XP_048328548.2"/>
    </source>
</evidence>
<dbReference type="Gene3D" id="1.10.510.10">
    <property type="entry name" value="Transferase(Phosphotransferase) domain 1"/>
    <property type="match status" value="1"/>
</dbReference>
<keyword evidence="7" id="KW-0325">Glycoprotein</keyword>
<dbReference type="Gene3D" id="3.30.200.20">
    <property type="entry name" value="Phosphorylase Kinase, domain 1"/>
    <property type="match status" value="1"/>
</dbReference>
<sequence length="583" mass="64992">MGHRLCRRTLTPTAAKPSIVKEYRVLEINQGTRTLKAVRSDNWGVVCHRELYNATLGNPSFEYSPDTQPLTLFYVCGSNLWPNISNRFNCSVSGSNTINFYSVADMSSEGNFPPSISNPALQEALATCRGIVVLNISQTEAATLESNTVASNDILTNAVDTGFGLIWKANDALCLYCQRNGSHCGHDLSSDELVCYANTVLPFLAVAESLSKRNLVIGISAAAVGLLILFAIILCIYKREAMIFWKKENTEDFDVEAFMRNYTSFAPKQYCSSQLKKMTNSFAEVIGKGGYGCVYKGTLSDGRLVAVKLLKDSKSNGEDFINEVVSMGRTSHVNIVTLLGFCCERNKKALIYDFMHNGSLGKFIFNKEYENASRCLEWKTLYDIAIGIARGLEYLHRGCSTRILHFDKKPQNILLDKDFCPTIFDFGLAKLWLNKESIVSMMGARGTAGYIAQEVFSRNFGGVSHKSDVYSYGMLVLEMVGGRRNIDPRVSHTSEIYFLYLIYEDVELGNDLRLLGVTTEEEKEIAMKMVVVGFWCIQTNPSDQTQMSKVVDMLEGDLQSIQIPPKPFLFSPARSPRQSTKSS</sequence>
<evidence type="ECO:0000256" key="7">
    <source>
        <dbReference type="ARBA" id="ARBA00023180"/>
    </source>
</evidence>
<keyword evidence="11" id="KW-1185">Reference proteome</keyword>
<protein>
    <submittedName>
        <fullName evidence="12">LEAF RUST 10 DISEASE-RESISTANCE LOCUS RECEPTOR-LIKE PROTEIN KINASE-like 2.5</fullName>
    </submittedName>
</protein>
<evidence type="ECO:0000313" key="11">
    <source>
        <dbReference type="Proteomes" id="UP001652623"/>
    </source>
</evidence>
<evidence type="ECO:0000256" key="2">
    <source>
        <dbReference type="ARBA" id="ARBA00022527"/>
    </source>
</evidence>
<keyword evidence="8" id="KW-0067">ATP-binding</keyword>
<dbReference type="InterPro" id="IPR011009">
    <property type="entry name" value="Kinase-like_dom_sf"/>
</dbReference>
<dbReference type="Proteomes" id="UP001652623">
    <property type="component" value="Chromosome 4"/>
</dbReference>
<keyword evidence="6 9" id="KW-0472">Membrane</keyword>
<evidence type="ECO:0000256" key="5">
    <source>
        <dbReference type="ARBA" id="ARBA00022989"/>
    </source>
</evidence>
<keyword evidence="3 9" id="KW-0812">Transmembrane</keyword>
<dbReference type="RefSeq" id="XP_048328548.2">
    <property type="nucleotide sequence ID" value="XM_048472591.2"/>
</dbReference>
<dbReference type="PANTHER" id="PTHR27009">
    <property type="entry name" value="RUST RESISTANCE KINASE LR10-RELATED"/>
    <property type="match status" value="1"/>
</dbReference>
<dbReference type="GeneID" id="125422124"/>
<reference evidence="12" key="1">
    <citation type="submission" date="2025-08" db="UniProtKB">
        <authorList>
            <consortium name="RefSeq"/>
        </authorList>
    </citation>
    <scope>IDENTIFICATION</scope>
    <source>
        <tissue evidence="12">Seedling</tissue>
    </source>
</reference>
<evidence type="ECO:0000259" key="10">
    <source>
        <dbReference type="PROSITE" id="PS50011"/>
    </source>
</evidence>
<comment type="subcellular location">
    <subcellularLocation>
        <location evidence="1">Membrane</location>
        <topology evidence="1">Single-pass type I membrane protein</topology>
    </subcellularLocation>
</comment>
<evidence type="ECO:0000256" key="3">
    <source>
        <dbReference type="ARBA" id="ARBA00022692"/>
    </source>
</evidence>
<accession>A0ABM3IHF7</accession>
<feature type="transmembrane region" description="Helical" evidence="9">
    <location>
        <begin position="215"/>
        <end position="237"/>
    </location>
</feature>
<dbReference type="InterPro" id="IPR032872">
    <property type="entry name" value="WAK_assoc_C"/>
</dbReference>
<evidence type="ECO:0000256" key="1">
    <source>
        <dbReference type="ARBA" id="ARBA00004479"/>
    </source>
</evidence>
<proteinExistence type="predicted"/>